<gene>
    <name evidence="2" type="ORF">BO80DRAFT_408934</name>
</gene>
<accession>A0A395GYK6</accession>
<dbReference type="PANTHER" id="PTHR42791">
    <property type="entry name" value="GNAT FAMILY ACETYLTRANSFERASE"/>
    <property type="match status" value="1"/>
</dbReference>
<dbReference type="RefSeq" id="XP_025574486.1">
    <property type="nucleotide sequence ID" value="XM_025717864.1"/>
</dbReference>
<evidence type="ECO:0008006" key="4">
    <source>
        <dbReference type="Google" id="ProtNLM"/>
    </source>
</evidence>
<protein>
    <recommendedName>
        <fullName evidence="4">N-acetyltransferase domain-containing protein</fullName>
    </recommendedName>
</protein>
<dbReference type="AlphaFoldDB" id="A0A395GYK6"/>
<dbReference type="EMBL" id="KZ824442">
    <property type="protein sequence ID" value="RAL00159.1"/>
    <property type="molecule type" value="Genomic_DNA"/>
</dbReference>
<reference evidence="2 3" key="1">
    <citation type="submission" date="2018-02" db="EMBL/GenBank/DDBJ databases">
        <title>The genomes of Aspergillus section Nigri reveals drivers in fungal speciation.</title>
        <authorList>
            <consortium name="DOE Joint Genome Institute"/>
            <person name="Vesth T.C."/>
            <person name="Nybo J."/>
            <person name="Theobald S."/>
            <person name="Brandl J."/>
            <person name="Frisvad J.C."/>
            <person name="Nielsen K.F."/>
            <person name="Lyhne E.K."/>
            <person name="Kogle M.E."/>
            <person name="Kuo A."/>
            <person name="Riley R."/>
            <person name="Clum A."/>
            <person name="Nolan M."/>
            <person name="Lipzen A."/>
            <person name="Salamov A."/>
            <person name="Henrissat B."/>
            <person name="Wiebenga A."/>
            <person name="De vries R.P."/>
            <person name="Grigoriev I.V."/>
            <person name="Mortensen U.H."/>
            <person name="Andersen M.R."/>
            <person name="Baker S.E."/>
        </authorList>
    </citation>
    <scope>NUCLEOTIDE SEQUENCE [LARGE SCALE GENOMIC DNA]</scope>
    <source>
        <strain evidence="2 3">CBS 121593</strain>
    </source>
</reference>
<evidence type="ECO:0000313" key="2">
    <source>
        <dbReference type="EMBL" id="RAL00159.1"/>
    </source>
</evidence>
<dbReference type="Proteomes" id="UP000249402">
    <property type="component" value="Unassembled WGS sequence"/>
</dbReference>
<keyword evidence="3" id="KW-1185">Reference proteome</keyword>
<feature type="region of interest" description="Disordered" evidence="1">
    <location>
        <begin position="42"/>
        <end position="75"/>
    </location>
</feature>
<feature type="compositionally biased region" description="Basic and acidic residues" evidence="1">
    <location>
        <begin position="66"/>
        <end position="75"/>
    </location>
</feature>
<dbReference type="Gene3D" id="3.40.630.30">
    <property type="match status" value="1"/>
</dbReference>
<feature type="compositionally biased region" description="Low complexity" evidence="1">
    <location>
        <begin position="51"/>
        <end position="64"/>
    </location>
</feature>
<dbReference type="InterPro" id="IPR016181">
    <property type="entry name" value="Acyl_CoA_acyltransferase"/>
</dbReference>
<dbReference type="VEuPathDB" id="FungiDB:BO80DRAFT_408934"/>
<sequence>MILSRLTDPHWSFLFIDPIPANIISATRNRLPHTLTTARDARRHEVIILDTTPTPTSSSSSSSSDPENKDAKDQKNEKVIAYARWTLPPSLAQQQPEGTVWVSGQVPSPSESEKQKYKEAYDAASDAKGRVPGMKDTGLLEFRSAPLERAEEKILSVDGVVKGEEVLTLEYLTTHPKYWHLGAASMLVKSGTDVADKYGLKTYVMSEPAGLKVYLNHGFKVVEEVAVDYARFGGTEETVHYFLVREAVPL</sequence>
<evidence type="ECO:0000313" key="3">
    <source>
        <dbReference type="Proteomes" id="UP000249402"/>
    </source>
</evidence>
<dbReference type="GeneID" id="37222729"/>
<proteinExistence type="predicted"/>
<dbReference type="OrthoDB" id="61113at2759"/>
<evidence type="ECO:0000256" key="1">
    <source>
        <dbReference type="SAM" id="MobiDB-lite"/>
    </source>
</evidence>
<dbReference type="STRING" id="1448316.A0A395GYK6"/>
<dbReference type="SUPFAM" id="SSF55729">
    <property type="entry name" value="Acyl-CoA N-acyltransferases (Nat)"/>
    <property type="match status" value="1"/>
</dbReference>
<organism evidence="2 3">
    <name type="scientific">Aspergillus ibericus CBS 121593</name>
    <dbReference type="NCBI Taxonomy" id="1448316"/>
    <lineage>
        <taxon>Eukaryota</taxon>
        <taxon>Fungi</taxon>
        <taxon>Dikarya</taxon>
        <taxon>Ascomycota</taxon>
        <taxon>Pezizomycotina</taxon>
        <taxon>Eurotiomycetes</taxon>
        <taxon>Eurotiomycetidae</taxon>
        <taxon>Eurotiales</taxon>
        <taxon>Aspergillaceae</taxon>
        <taxon>Aspergillus</taxon>
        <taxon>Aspergillus subgen. Circumdati</taxon>
    </lineage>
</organism>
<dbReference type="PANTHER" id="PTHR42791:SF2">
    <property type="entry name" value="N-ACETYLTRANSFERASE DOMAIN-CONTAINING PROTEIN"/>
    <property type="match status" value="1"/>
</dbReference>
<name>A0A395GYK6_9EURO</name>
<dbReference type="InterPro" id="IPR052523">
    <property type="entry name" value="Trichothecene_AcTrans"/>
</dbReference>